<dbReference type="Proteomes" id="UP001231941">
    <property type="component" value="Unassembled WGS sequence"/>
</dbReference>
<dbReference type="InterPro" id="IPR000297">
    <property type="entry name" value="PPIase_PpiC"/>
</dbReference>
<dbReference type="Gene3D" id="3.10.50.40">
    <property type="match status" value="1"/>
</dbReference>
<dbReference type="EMBL" id="JAVAMP010000021">
    <property type="protein sequence ID" value="MDP5276949.1"/>
    <property type="molecule type" value="Genomic_DNA"/>
</dbReference>
<dbReference type="Pfam" id="PF13616">
    <property type="entry name" value="Rotamase_3"/>
    <property type="match status" value="1"/>
</dbReference>
<dbReference type="PANTHER" id="PTHR47245">
    <property type="entry name" value="PEPTIDYLPROLYL ISOMERASE"/>
    <property type="match status" value="1"/>
</dbReference>
<dbReference type="InterPro" id="IPR050245">
    <property type="entry name" value="PrsA_foldase"/>
</dbReference>
<dbReference type="RefSeq" id="WP_305994249.1">
    <property type="nucleotide sequence ID" value="NZ_JAVAMP010000021.1"/>
</dbReference>
<keyword evidence="1 5" id="KW-0413">Isomerase</keyword>
<evidence type="ECO:0000256" key="2">
    <source>
        <dbReference type="SAM" id="MobiDB-lite"/>
    </source>
</evidence>
<keyword evidence="3" id="KW-0732">Signal</keyword>
<feature type="signal peptide" evidence="3">
    <location>
        <begin position="1"/>
        <end position="29"/>
    </location>
</feature>
<evidence type="ECO:0000256" key="3">
    <source>
        <dbReference type="SAM" id="SignalP"/>
    </source>
</evidence>
<sequence length="352" mass="38556">MQQGKLKWIKGFMMALSLVLVLTACGQEADEEGAADTGESGTENEVVEIGPTEDAGNVAEYEGGEVTVEEFNSFTGVMKLLYTPPYFDQLQATPGFNDNLVKQLVAFELLEAKADEETKKEQQEIAEGDLQTFIAEYEAANGEGSWSQGLEEVGIVEEDFRTFIVLSNVSQEVLSNQISDEEVQAEYNRVLSETPAQLVSQATVSHILIQTFDPATEEEIRSEEEAMAIVDEVYAKLDAGEDFGELAKEYSEDEGSKNNGGTYENANINNWVEEFKLAAAEQPVGEIGKPVKTVYGYHIIKVDDRTELSFDEVKDAILASLVQGKLQTYSTEEAVGLITGISVPEIAVPSEE</sequence>
<proteinExistence type="predicted"/>
<dbReference type="SUPFAM" id="SSF109998">
    <property type="entry name" value="Triger factor/SurA peptide-binding domain-like"/>
    <property type="match status" value="1"/>
</dbReference>
<feature type="chain" id="PRO_5045723721" evidence="3">
    <location>
        <begin position="30"/>
        <end position="352"/>
    </location>
</feature>
<feature type="region of interest" description="Disordered" evidence="2">
    <location>
        <begin position="31"/>
        <end position="53"/>
    </location>
</feature>
<name>A0ABT9J5R5_9BACL</name>
<gene>
    <name evidence="5" type="ORF">Q5Y73_22900</name>
</gene>
<dbReference type="GO" id="GO:0003755">
    <property type="term" value="F:peptidyl-prolyl cis-trans isomerase activity"/>
    <property type="evidence" value="ECO:0007669"/>
    <property type="project" value="UniProtKB-EC"/>
</dbReference>
<reference evidence="5 6" key="1">
    <citation type="submission" date="2023-08" db="EMBL/GenBank/DDBJ databases">
        <authorList>
            <person name="Park J.-S."/>
        </authorList>
    </citation>
    <scope>NUCLEOTIDE SEQUENCE [LARGE SCALE GENOMIC DNA]</scope>
    <source>
        <strain evidence="5 6">2205SS18-9</strain>
    </source>
</reference>
<keyword evidence="1" id="KW-0697">Rotamase</keyword>
<dbReference type="PROSITE" id="PS50198">
    <property type="entry name" value="PPIC_PPIASE_2"/>
    <property type="match status" value="1"/>
</dbReference>
<accession>A0ABT9J5R5</accession>
<dbReference type="InterPro" id="IPR046357">
    <property type="entry name" value="PPIase_dom_sf"/>
</dbReference>
<dbReference type="PANTHER" id="PTHR47245:SF2">
    <property type="entry name" value="PEPTIDYL-PROLYL CIS-TRANS ISOMERASE HP_0175-RELATED"/>
    <property type="match status" value="1"/>
</dbReference>
<evidence type="ECO:0000313" key="6">
    <source>
        <dbReference type="Proteomes" id="UP001231941"/>
    </source>
</evidence>
<keyword evidence="6" id="KW-1185">Reference proteome</keyword>
<protein>
    <submittedName>
        <fullName evidence="5">Peptidylprolyl isomerase</fullName>
        <ecNumber evidence="5">5.2.1.8</ecNumber>
    </submittedName>
</protein>
<evidence type="ECO:0000259" key="4">
    <source>
        <dbReference type="PROSITE" id="PS50198"/>
    </source>
</evidence>
<feature type="domain" description="PpiC" evidence="4">
    <location>
        <begin position="199"/>
        <end position="304"/>
    </location>
</feature>
<evidence type="ECO:0000313" key="5">
    <source>
        <dbReference type="EMBL" id="MDP5276949.1"/>
    </source>
</evidence>
<organism evidence="5 6">
    <name type="scientific">Chengkuizengella axinellae</name>
    <dbReference type="NCBI Taxonomy" id="3064388"/>
    <lineage>
        <taxon>Bacteria</taxon>
        <taxon>Bacillati</taxon>
        <taxon>Bacillota</taxon>
        <taxon>Bacilli</taxon>
        <taxon>Bacillales</taxon>
        <taxon>Paenibacillaceae</taxon>
        <taxon>Chengkuizengella</taxon>
    </lineage>
</organism>
<dbReference type="EC" id="5.2.1.8" evidence="5"/>
<dbReference type="InterPro" id="IPR027304">
    <property type="entry name" value="Trigger_fact/SurA_dom_sf"/>
</dbReference>
<comment type="caution">
    <text evidence="5">The sequence shown here is derived from an EMBL/GenBank/DDBJ whole genome shotgun (WGS) entry which is preliminary data.</text>
</comment>
<dbReference type="PROSITE" id="PS51257">
    <property type="entry name" value="PROKAR_LIPOPROTEIN"/>
    <property type="match status" value="1"/>
</dbReference>
<evidence type="ECO:0000256" key="1">
    <source>
        <dbReference type="PROSITE-ProRule" id="PRU00278"/>
    </source>
</evidence>
<dbReference type="SUPFAM" id="SSF54534">
    <property type="entry name" value="FKBP-like"/>
    <property type="match status" value="1"/>
</dbReference>